<name>A0A9D1AKA1_9FIRM</name>
<gene>
    <name evidence="7" type="ORF">IAB36_02795</name>
</gene>
<evidence type="ECO:0000256" key="2">
    <source>
        <dbReference type="ARBA" id="ARBA00022670"/>
    </source>
</evidence>
<keyword evidence="2 7" id="KW-0645">Protease</keyword>
<sequence length="106" mass="11373">MIFAVFSHKGNRITEVSVSGHAGYAPKGEDIVCASVTSALQTVVNGITEVLKIPADVQVEENKITCTLPDSSQEGAAQALLQALYLQLSLLKEDYPKTITLKNLEV</sequence>
<dbReference type="CDD" id="cd16332">
    <property type="entry name" value="Prp-like"/>
    <property type="match status" value="1"/>
</dbReference>
<dbReference type="GO" id="GO:0042254">
    <property type="term" value="P:ribosome biogenesis"/>
    <property type="evidence" value="ECO:0007669"/>
    <property type="project" value="UniProtKB-KW"/>
</dbReference>
<comment type="caution">
    <text evidence="7">The sequence shown here is derived from an EMBL/GenBank/DDBJ whole genome shotgun (WGS) entry which is preliminary data.</text>
</comment>
<dbReference type="EMBL" id="DVGY01000064">
    <property type="protein sequence ID" value="HIR40736.1"/>
    <property type="molecule type" value="Genomic_DNA"/>
</dbReference>
<evidence type="ECO:0000256" key="3">
    <source>
        <dbReference type="ARBA" id="ARBA00022801"/>
    </source>
</evidence>
<reference evidence="7" key="1">
    <citation type="submission" date="2020-10" db="EMBL/GenBank/DDBJ databases">
        <authorList>
            <person name="Gilroy R."/>
        </authorList>
    </citation>
    <scope>NUCLEOTIDE SEQUENCE</scope>
    <source>
        <strain evidence="7">CHK184-25365</strain>
    </source>
</reference>
<evidence type="ECO:0000313" key="8">
    <source>
        <dbReference type="Proteomes" id="UP000886749"/>
    </source>
</evidence>
<evidence type="ECO:0000256" key="6">
    <source>
        <dbReference type="ARBA" id="ARBA00044538"/>
    </source>
</evidence>
<comment type="similarity">
    <text evidence="5">Belongs to the Prp family.</text>
</comment>
<dbReference type="Proteomes" id="UP000886749">
    <property type="component" value="Unassembled WGS sequence"/>
</dbReference>
<organism evidence="7 8">
    <name type="scientific">Candidatus Egerieicola pullicola</name>
    <dbReference type="NCBI Taxonomy" id="2840775"/>
    <lineage>
        <taxon>Bacteria</taxon>
        <taxon>Bacillati</taxon>
        <taxon>Bacillota</taxon>
        <taxon>Clostridia</taxon>
        <taxon>Eubacteriales</taxon>
        <taxon>Oscillospiraceae</taxon>
        <taxon>Oscillospiraceae incertae sedis</taxon>
        <taxon>Candidatus Egerieicola</taxon>
    </lineage>
</organism>
<evidence type="ECO:0000313" key="7">
    <source>
        <dbReference type="EMBL" id="HIR40736.1"/>
    </source>
</evidence>
<evidence type="ECO:0000256" key="4">
    <source>
        <dbReference type="ARBA" id="ARBA00022807"/>
    </source>
</evidence>
<accession>A0A9D1AKA1</accession>
<keyword evidence="4" id="KW-0788">Thiol protease</keyword>
<dbReference type="SUPFAM" id="SSF118010">
    <property type="entry name" value="TM1457-like"/>
    <property type="match status" value="1"/>
</dbReference>
<keyword evidence="1" id="KW-0690">Ribosome biogenesis</keyword>
<dbReference type="AlphaFoldDB" id="A0A9D1AKA1"/>
<evidence type="ECO:0000256" key="1">
    <source>
        <dbReference type="ARBA" id="ARBA00022517"/>
    </source>
</evidence>
<dbReference type="InterPro" id="IPR036764">
    <property type="entry name" value="Peptidase_Prp_sf"/>
</dbReference>
<dbReference type="InterPro" id="IPR007422">
    <property type="entry name" value="Peptidase_Prp"/>
</dbReference>
<dbReference type="GO" id="GO:0008234">
    <property type="term" value="F:cysteine-type peptidase activity"/>
    <property type="evidence" value="ECO:0007669"/>
    <property type="project" value="UniProtKB-KW"/>
</dbReference>
<proteinExistence type="inferred from homology"/>
<keyword evidence="3" id="KW-0378">Hydrolase</keyword>
<dbReference type="Pfam" id="PF04327">
    <property type="entry name" value="Peptidase_Prp"/>
    <property type="match status" value="1"/>
</dbReference>
<dbReference type="Gene3D" id="3.30.70.1490">
    <property type="entry name" value="Cysteine protease Prp"/>
    <property type="match status" value="1"/>
</dbReference>
<protein>
    <recommendedName>
        <fullName evidence="6">Ribosomal processing cysteine protease Prp</fullName>
    </recommendedName>
</protein>
<evidence type="ECO:0000256" key="5">
    <source>
        <dbReference type="ARBA" id="ARBA00044503"/>
    </source>
</evidence>
<dbReference type="PANTHER" id="PTHR39178:SF1">
    <property type="entry name" value="RIBOSOMAL-PROCESSING CYSTEINE PROTEASE PRP"/>
    <property type="match status" value="1"/>
</dbReference>
<dbReference type="PANTHER" id="PTHR39178">
    <property type="entry name" value="HYPOTHETICAL RIBOSOME-ASSOCIATED PROTEIN"/>
    <property type="match status" value="1"/>
</dbReference>
<reference evidence="7" key="2">
    <citation type="journal article" date="2021" name="PeerJ">
        <title>Extensive microbial diversity within the chicken gut microbiome revealed by metagenomics and culture.</title>
        <authorList>
            <person name="Gilroy R."/>
            <person name="Ravi A."/>
            <person name="Getino M."/>
            <person name="Pursley I."/>
            <person name="Horton D.L."/>
            <person name="Alikhan N.F."/>
            <person name="Baker D."/>
            <person name="Gharbi K."/>
            <person name="Hall N."/>
            <person name="Watson M."/>
            <person name="Adriaenssens E.M."/>
            <person name="Foster-Nyarko E."/>
            <person name="Jarju S."/>
            <person name="Secka A."/>
            <person name="Antonio M."/>
            <person name="Oren A."/>
            <person name="Chaudhuri R.R."/>
            <person name="La Ragione R."/>
            <person name="Hildebrand F."/>
            <person name="Pallen M.J."/>
        </authorList>
    </citation>
    <scope>NUCLEOTIDE SEQUENCE</scope>
    <source>
        <strain evidence="7">CHK184-25365</strain>
    </source>
</reference>
<dbReference type="GO" id="GO:0006508">
    <property type="term" value="P:proteolysis"/>
    <property type="evidence" value="ECO:0007669"/>
    <property type="project" value="UniProtKB-KW"/>
</dbReference>